<evidence type="ECO:0000313" key="7">
    <source>
        <dbReference type="Proteomes" id="UP000318590"/>
    </source>
</evidence>
<dbReference type="OrthoDB" id="6305173at2"/>
<dbReference type="PROSITE" id="PS00330">
    <property type="entry name" value="HEMOLYSIN_CALCIUM"/>
    <property type="match status" value="1"/>
</dbReference>
<name>A0A547PMZ3_9RHOB</name>
<accession>A0A547PMZ3</accession>
<dbReference type="SUPFAM" id="SSF69318">
    <property type="entry name" value="Integrin alpha N-terminal domain"/>
    <property type="match status" value="2"/>
</dbReference>
<dbReference type="Proteomes" id="UP000318590">
    <property type="component" value="Unassembled WGS sequence"/>
</dbReference>
<keyword evidence="3" id="KW-0378">Hydrolase</keyword>
<dbReference type="PROSITE" id="PS51470">
    <property type="entry name" value="FG_GAP"/>
    <property type="match status" value="5"/>
</dbReference>
<keyword evidence="2" id="KW-0677">Repeat</keyword>
<evidence type="ECO:0000256" key="3">
    <source>
        <dbReference type="ARBA" id="ARBA00022801"/>
    </source>
</evidence>
<dbReference type="PANTHER" id="PTHR23221">
    <property type="entry name" value="GLYCOSYLPHOSPHATIDYLINOSITOL PHOSPHOLIPASE D"/>
    <property type="match status" value="1"/>
</dbReference>
<dbReference type="AlphaFoldDB" id="A0A547PMZ3"/>
<evidence type="ECO:0000259" key="5">
    <source>
        <dbReference type="Pfam" id="PF13403"/>
    </source>
</evidence>
<dbReference type="InterPro" id="IPR013517">
    <property type="entry name" value="FG-GAP"/>
</dbReference>
<dbReference type="InterPro" id="IPR028994">
    <property type="entry name" value="Integrin_alpha_N"/>
</dbReference>
<evidence type="ECO:0000256" key="4">
    <source>
        <dbReference type="ARBA" id="ARBA00023180"/>
    </source>
</evidence>
<dbReference type="Gene3D" id="2.170.16.10">
    <property type="entry name" value="Hedgehog/Intein (Hint) domain"/>
    <property type="match status" value="1"/>
</dbReference>
<keyword evidence="1" id="KW-0732">Signal</keyword>
<dbReference type="RefSeq" id="WP_142835785.1">
    <property type="nucleotide sequence ID" value="NZ_VFSV01000040.1"/>
</dbReference>
<dbReference type="GO" id="GO:0016787">
    <property type="term" value="F:hydrolase activity"/>
    <property type="evidence" value="ECO:0007669"/>
    <property type="project" value="UniProtKB-KW"/>
</dbReference>
<keyword evidence="4" id="KW-0325">Glycoprotein</keyword>
<gene>
    <name evidence="6" type="ORF">FEV53_15970</name>
</gene>
<sequence>MAVITITPTNWNDLVFWNGLTINLGDTLDFTALLNNYFLVPGSLIGDGSTADATRLVISDGTTSFSIGDAGTTVPTDANVSGSFSDLASLVLNDGTNRVIVDSQTATTVAGGTGNDVLNGGDGSVTITSGDGNDVIVASQGSDIIDGGAGTDTYRVQSDPASSYRFVGTEPGDWAGFAVSSAGDVDGDGLDDLIIGSWRASGGGYQSGEVYLITAADMLNADAADGVSDGVIDLDNVNEQTTSYQFIGIDSDDDAGHKISSAGDVDGDGLDDLIIGARFADSNGGINSGEAYLITAADLAAADAVDGTDGVIDLGNIAAQSNSYQFIGISGADRTGYSVSSAGDIDGDGLDDLLIGASTGYGGAPQSGQTFLITAADLAAADAVDGADGVINLSNVAAQGGSYVFNGAAAVDYAGFSATSVGDVDGDGIVDLLIAAAKADGGGVDSGEVYLISGASLPAADVADGTLDGVIDLGNIAAQADSYRFIGAEAGDVAGSRVSAAGDVDGDGFADLLIGASAADYGGLDAGEAYLITAADLAAADAVDGTDGVIDLGNIAAQTTSYRFIGTAAGDAAGNSVSSAGDVDGDGLDDLLIGARRADGDGANSGEVYLITAADLAAADAADGSTDGVIDLSNVAAQGTSYEFTGGDPTDNAGISVSSAGDVDGDGLGDLIIGAFAADGGGNGSGESYLFTAADLADADAADGTIDGIIDLGDVFQTVAITIDETGTGSSAKLLGGTDSLSNIEFLQAGESSLESDAITITNTSGLGFTLGQITGIDTGAEDGQTAGTYTPFDTGTPITFGPAEALSYDDIIAGITVGTYGPGTFQITSGDESGSVGGITFTNFETVNFNVVCFTRGTLIRTFDGDRPIEELVPGDRVLTLDFGYQPLKWIGGRVLSRQMLDQHPRLTPIRIRAGALGPGLPQADLLVSPQHRILVRSAIALRMFGTAEVLIPANKLLVLPGIDIAEDASGVEYIHMLFDRHQVVFSNGAPSESLFTGPQALKAVSPEARAEIQAIFPEICDPDFHPVPARLIPEKGKLMKQLAQRHAKNHKALIALTEAAVFA</sequence>
<comment type="caution">
    <text evidence="6">The sequence shown here is derived from an EMBL/GenBank/DDBJ whole genome shotgun (WGS) entry which is preliminary data.</text>
</comment>
<dbReference type="Pfam" id="PF01839">
    <property type="entry name" value="FG-GAP"/>
    <property type="match status" value="6"/>
</dbReference>
<dbReference type="InterPro" id="IPR018511">
    <property type="entry name" value="Hemolysin-typ_Ca-bd_CS"/>
</dbReference>
<protein>
    <recommendedName>
        <fullName evidence="5">Hedgehog/Intein (Hint) domain-containing protein</fullName>
    </recommendedName>
</protein>
<dbReference type="EMBL" id="VFSV01000040">
    <property type="protein sequence ID" value="TRD15522.1"/>
    <property type="molecule type" value="Genomic_DNA"/>
</dbReference>
<evidence type="ECO:0000256" key="2">
    <source>
        <dbReference type="ARBA" id="ARBA00022737"/>
    </source>
</evidence>
<keyword evidence="7" id="KW-1185">Reference proteome</keyword>
<evidence type="ECO:0000256" key="1">
    <source>
        <dbReference type="ARBA" id="ARBA00022729"/>
    </source>
</evidence>
<reference evidence="6 7" key="1">
    <citation type="submission" date="2019-06" db="EMBL/GenBank/DDBJ databases">
        <title>Paenimaribius caenipelagi gen. nov., sp. nov., isolated from a tidal flat.</title>
        <authorList>
            <person name="Yoon J.-H."/>
        </authorList>
    </citation>
    <scope>NUCLEOTIDE SEQUENCE [LARGE SCALE GENOMIC DNA]</scope>
    <source>
        <strain evidence="6 7">JBTF-M29</strain>
    </source>
</reference>
<dbReference type="Gene3D" id="2.130.10.130">
    <property type="entry name" value="Integrin alpha, N-terminal"/>
    <property type="match status" value="3"/>
</dbReference>
<dbReference type="Pfam" id="PF13403">
    <property type="entry name" value="Hint_2"/>
    <property type="match status" value="1"/>
</dbReference>
<dbReference type="Gene3D" id="2.150.10.10">
    <property type="entry name" value="Serralysin-like metalloprotease, C-terminal"/>
    <property type="match status" value="1"/>
</dbReference>
<dbReference type="PANTHER" id="PTHR23221:SF7">
    <property type="entry name" value="PHOSPHATIDYLINOSITOL-GLYCAN-SPECIFIC PHOSPHOLIPASE D"/>
    <property type="match status" value="1"/>
</dbReference>
<evidence type="ECO:0000313" key="6">
    <source>
        <dbReference type="EMBL" id="TRD15522.1"/>
    </source>
</evidence>
<feature type="domain" description="Hedgehog/Intein (Hint)" evidence="5">
    <location>
        <begin position="853"/>
        <end position="999"/>
    </location>
</feature>
<organism evidence="6 7">
    <name type="scientific">Palleronia caenipelagi</name>
    <dbReference type="NCBI Taxonomy" id="2489174"/>
    <lineage>
        <taxon>Bacteria</taxon>
        <taxon>Pseudomonadati</taxon>
        <taxon>Pseudomonadota</taxon>
        <taxon>Alphaproteobacteria</taxon>
        <taxon>Rhodobacterales</taxon>
        <taxon>Roseobacteraceae</taxon>
        <taxon>Palleronia</taxon>
    </lineage>
</organism>
<dbReference type="InterPro" id="IPR028992">
    <property type="entry name" value="Hedgehog/Intein_dom"/>
</dbReference>
<dbReference type="InterPro" id="IPR036844">
    <property type="entry name" value="Hint_dom_sf"/>
</dbReference>
<proteinExistence type="predicted"/>
<dbReference type="SUPFAM" id="SSF51294">
    <property type="entry name" value="Hedgehog/intein (Hint) domain"/>
    <property type="match status" value="1"/>
</dbReference>
<dbReference type="SMART" id="SM00191">
    <property type="entry name" value="Int_alpha"/>
    <property type="match status" value="7"/>
</dbReference>
<dbReference type="InterPro" id="IPR013519">
    <property type="entry name" value="Int_alpha_beta-p"/>
</dbReference>
<dbReference type="InterPro" id="IPR011049">
    <property type="entry name" value="Serralysin-like_metalloprot_C"/>
</dbReference>
<dbReference type="CDD" id="cd00081">
    <property type="entry name" value="Hint"/>
    <property type="match status" value="1"/>
</dbReference>